<keyword evidence="4" id="KW-1185">Reference proteome</keyword>
<feature type="transmembrane region" description="Helical" evidence="1">
    <location>
        <begin position="84"/>
        <end position="115"/>
    </location>
</feature>
<evidence type="ECO:0000313" key="3">
    <source>
        <dbReference type="EMBL" id="CCX33909.1"/>
    </source>
</evidence>
<keyword evidence="2" id="KW-0732">Signal</keyword>
<gene>
    <name evidence="3" type="ORF">PCON_02172</name>
</gene>
<feature type="signal peptide" evidence="2">
    <location>
        <begin position="1"/>
        <end position="26"/>
    </location>
</feature>
<sequence>MRTISIIPFFTLLLIILLAMITNASASQNHLSTQITDDSKGLYFGVEADFHTQPHVPQFKVLHARQASQANAARKDDLSVVSAAIVAGTVAVAVGAGSALMAGVLALAAGGALFIG</sequence>
<evidence type="ECO:0000256" key="1">
    <source>
        <dbReference type="SAM" id="Phobius"/>
    </source>
</evidence>
<evidence type="ECO:0000256" key="2">
    <source>
        <dbReference type="SAM" id="SignalP"/>
    </source>
</evidence>
<dbReference type="EMBL" id="HF936260">
    <property type="protein sequence ID" value="CCX33909.1"/>
    <property type="molecule type" value="Genomic_DNA"/>
</dbReference>
<name>U4LQS3_PYROM</name>
<dbReference type="Proteomes" id="UP000018144">
    <property type="component" value="Unassembled WGS sequence"/>
</dbReference>
<feature type="chain" id="PRO_5004651823" evidence="2">
    <location>
        <begin position="27"/>
        <end position="116"/>
    </location>
</feature>
<organism evidence="3 4">
    <name type="scientific">Pyronema omphalodes (strain CBS 100304)</name>
    <name type="common">Pyronema confluens</name>
    <dbReference type="NCBI Taxonomy" id="1076935"/>
    <lineage>
        <taxon>Eukaryota</taxon>
        <taxon>Fungi</taxon>
        <taxon>Dikarya</taxon>
        <taxon>Ascomycota</taxon>
        <taxon>Pezizomycotina</taxon>
        <taxon>Pezizomycetes</taxon>
        <taxon>Pezizales</taxon>
        <taxon>Pyronemataceae</taxon>
        <taxon>Pyronema</taxon>
    </lineage>
</organism>
<dbReference type="AlphaFoldDB" id="U4LQS3"/>
<dbReference type="OrthoDB" id="10496926at2759"/>
<reference evidence="3 4" key="1">
    <citation type="journal article" date="2013" name="PLoS Genet.">
        <title>The genome and development-dependent transcriptomes of Pyronema confluens: a window into fungal evolution.</title>
        <authorList>
            <person name="Traeger S."/>
            <person name="Altegoer F."/>
            <person name="Freitag M."/>
            <person name="Gabaldon T."/>
            <person name="Kempken F."/>
            <person name="Kumar A."/>
            <person name="Marcet-Houben M."/>
            <person name="Poggeler S."/>
            <person name="Stajich J.E."/>
            <person name="Nowrousian M."/>
        </authorList>
    </citation>
    <scope>NUCLEOTIDE SEQUENCE [LARGE SCALE GENOMIC DNA]</scope>
    <source>
        <strain evidence="4">CBS 100304</strain>
        <tissue evidence="3">Vegetative mycelium</tissue>
    </source>
</reference>
<evidence type="ECO:0000313" key="4">
    <source>
        <dbReference type="Proteomes" id="UP000018144"/>
    </source>
</evidence>
<keyword evidence="1" id="KW-0472">Membrane</keyword>
<keyword evidence="1" id="KW-1133">Transmembrane helix</keyword>
<accession>U4LQS3</accession>
<protein>
    <submittedName>
        <fullName evidence="3">Uncharacterized protein</fullName>
    </submittedName>
</protein>
<proteinExistence type="predicted"/>
<keyword evidence="1" id="KW-0812">Transmembrane</keyword>